<sequence>MSNAANGQRLEKSLTPAQVWALALGSIVGWGCFVLPGDSFLPQSGPLATLIAFGAGALLLCFVAVVYGYMIEYTPVAGGEYAYAYVGFGPTGAFVCGWALVLGYVVIIGINISALGLLVRFLLPGVFEFGELYTIAGWKVYTGEVLLMCAATLFFGIMNYRGISIAGVLQVILAFALSAGILLLFFGAVNVDTASLANLNPLFAEHRSPAMSILAILAISPFLFVGFDTVPQAAEEFSFSPKKARNIMLAAIIWGGLLYALVTFSVAIVIPYPEMLAKMAALRESGETAWATGVVCEMAYGKFGAVVLAVSVLGAVCTGINGFYVATTRLLLSMARGGILPTWFADIHPRYHSPYKAILFTIGIVLLTPWCGRAVVGWIVDMSAVGTAIAYLYTCLAGYKVIKNTPSAYAPGRLLICGVGAFVSILCIVLLLAPGSPALIGPAPRWIMIAWIVLGFIFYRITRPDWIHLPEGELRERILGSRDLPVFFHK</sequence>
<gene>
    <name evidence="7" type="ORF">H9874_04860</name>
</gene>
<name>A0A9D1R026_9BACT</name>
<feature type="transmembrane region" description="Helical" evidence="6">
    <location>
        <begin position="209"/>
        <end position="227"/>
    </location>
</feature>
<comment type="subcellular location">
    <subcellularLocation>
        <location evidence="1">Cell membrane</location>
        <topology evidence="1">Multi-pass membrane protein</topology>
    </subcellularLocation>
</comment>
<evidence type="ECO:0000256" key="1">
    <source>
        <dbReference type="ARBA" id="ARBA00004651"/>
    </source>
</evidence>
<comment type="caution">
    <text evidence="7">The sequence shown here is derived from an EMBL/GenBank/DDBJ whole genome shotgun (WGS) entry which is preliminary data.</text>
</comment>
<keyword evidence="3 6" id="KW-0812">Transmembrane</keyword>
<protein>
    <submittedName>
        <fullName evidence="7">APC family permease</fullName>
    </submittedName>
</protein>
<dbReference type="InterPro" id="IPR002293">
    <property type="entry name" value="AA/rel_permease1"/>
</dbReference>
<feature type="transmembrane region" description="Helical" evidence="6">
    <location>
        <begin position="382"/>
        <end position="402"/>
    </location>
</feature>
<dbReference type="Gene3D" id="1.20.1740.10">
    <property type="entry name" value="Amino acid/polyamine transporter I"/>
    <property type="match status" value="1"/>
</dbReference>
<feature type="transmembrane region" description="Helical" evidence="6">
    <location>
        <begin position="247"/>
        <end position="270"/>
    </location>
</feature>
<proteinExistence type="predicted"/>
<dbReference type="PANTHER" id="PTHR42770:SF7">
    <property type="entry name" value="MEMBRANE PROTEIN"/>
    <property type="match status" value="1"/>
</dbReference>
<feature type="transmembrane region" description="Helical" evidence="6">
    <location>
        <begin position="414"/>
        <end position="433"/>
    </location>
</feature>
<feature type="transmembrane region" description="Helical" evidence="6">
    <location>
        <begin position="82"/>
        <end position="107"/>
    </location>
</feature>
<dbReference type="GO" id="GO:0022857">
    <property type="term" value="F:transmembrane transporter activity"/>
    <property type="evidence" value="ECO:0007669"/>
    <property type="project" value="InterPro"/>
</dbReference>
<evidence type="ECO:0000313" key="8">
    <source>
        <dbReference type="Proteomes" id="UP000824264"/>
    </source>
</evidence>
<dbReference type="Proteomes" id="UP000824264">
    <property type="component" value="Unassembled WGS sequence"/>
</dbReference>
<dbReference type="EMBL" id="DXGI01000174">
    <property type="protein sequence ID" value="HIW78460.1"/>
    <property type="molecule type" value="Genomic_DNA"/>
</dbReference>
<reference evidence="7" key="2">
    <citation type="submission" date="2021-04" db="EMBL/GenBank/DDBJ databases">
        <authorList>
            <person name="Gilroy R."/>
        </authorList>
    </citation>
    <scope>NUCLEOTIDE SEQUENCE</scope>
    <source>
        <strain evidence="7">ChiSxjej5B17-1746</strain>
    </source>
</reference>
<dbReference type="InterPro" id="IPR050367">
    <property type="entry name" value="APC_superfamily"/>
</dbReference>
<feature type="transmembrane region" description="Helical" evidence="6">
    <location>
        <begin position="47"/>
        <end position="70"/>
    </location>
</feature>
<organism evidence="7 8">
    <name type="scientific">Candidatus Bilophila faecipullorum</name>
    <dbReference type="NCBI Taxonomy" id="2838482"/>
    <lineage>
        <taxon>Bacteria</taxon>
        <taxon>Pseudomonadati</taxon>
        <taxon>Thermodesulfobacteriota</taxon>
        <taxon>Desulfovibrionia</taxon>
        <taxon>Desulfovibrionales</taxon>
        <taxon>Desulfovibrionaceae</taxon>
        <taxon>Bilophila</taxon>
    </lineage>
</organism>
<evidence type="ECO:0000256" key="3">
    <source>
        <dbReference type="ARBA" id="ARBA00022692"/>
    </source>
</evidence>
<feature type="transmembrane region" description="Helical" evidence="6">
    <location>
        <begin position="114"/>
        <end position="135"/>
    </location>
</feature>
<feature type="transmembrane region" description="Helical" evidence="6">
    <location>
        <begin position="303"/>
        <end position="326"/>
    </location>
</feature>
<evidence type="ECO:0000256" key="2">
    <source>
        <dbReference type="ARBA" id="ARBA00022475"/>
    </source>
</evidence>
<accession>A0A9D1R026</accession>
<feature type="transmembrane region" description="Helical" evidence="6">
    <location>
        <begin position="141"/>
        <end position="160"/>
    </location>
</feature>
<evidence type="ECO:0000256" key="6">
    <source>
        <dbReference type="SAM" id="Phobius"/>
    </source>
</evidence>
<feature type="transmembrane region" description="Helical" evidence="6">
    <location>
        <begin position="439"/>
        <end position="459"/>
    </location>
</feature>
<dbReference type="PANTHER" id="PTHR42770">
    <property type="entry name" value="AMINO ACID TRANSPORTER-RELATED"/>
    <property type="match status" value="1"/>
</dbReference>
<dbReference type="Pfam" id="PF13520">
    <property type="entry name" value="AA_permease_2"/>
    <property type="match status" value="1"/>
</dbReference>
<feature type="transmembrane region" description="Helical" evidence="6">
    <location>
        <begin position="357"/>
        <end position="376"/>
    </location>
</feature>
<dbReference type="PIRSF" id="PIRSF006060">
    <property type="entry name" value="AA_transporter"/>
    <property type="match status" value="1"/>
</dbReference>
<dbReference type="AlphaFoldDB" id="A0A9D1R026"/>
<dbReference type="GO" id="GO:0005886">
    <property type="term" value="C:plasma membrane"/>
    <property type="evidence" value="ECO:0007669"/>
    <property type="project" value="UniProtKB-SubCell"/>
</dbReference>
<keyword evidence="4 6" id="KW-1133">Transmembrane helix</keyword>
<evidence type="ECO:0000313" key="7">
    <source>
        <dbReference type="EMBL" id="HIW78460.1"/>
    </source>
</evidence>
<keyword evidence="5 6" id="KW-0472">Membrane</keyword>
<feature type="transmembrane region" description="Helical" evidence="6">
    <location>
        <begin position="167"/>
        <end position="189"/>
    </location>
</feature>
<reference evidence="7" key="1">
    <citation type="journal article" date="2021" name="PeerJ">
        <title>Extensive microbial diversity within the chicken gut microbiome revealed by metagenomics and culture.</title>
        <authorList>
            <person name="Gilroy R."/>
            <person name="Ravi A."/>
            <person name="Getino M."/>
            <person name="Pursley I."/>
            <person name="Horton D.L."/>
            <person name="Alikhan N.F."/>
            <person name="Baker D."/>
            <person name="Gharbi K."/>
            <person name="Hall N."/>
            <person name="Watson M."/>
            <person name="Adriaenssens E.M."/>
            <person name="Foster-Nyarko E."/>
            <person name="Jarju S."/>
            <person name="Secka A."/>
            <person name="Antonio M."/>
            <person name="Oren A."/>
            <person name="Chaudhuri R.R."/>
            <person name="La Ragione R."/>
            <person name="Hildebrand F."/>
            <person name="Pallen M.J."/>
        </authorList>
    </citation>
    <scope>NUCLEOTIDE SEQUENCE</scope>
    <source>
        <strain evidence="7">ChiSxjej5B17-1746</strain>
    </source>
</reference>
<evidence type="ECO:0000256" key="5">
    <source>
        <dbReference type="ARBA" id="ARBA00023136"/>
    </source>
</evidence>
<keyword evidence="2" id="KW-1003">Cell membrane</keyword>
<feature type="transmembrane region" description="Helical" evidence="6">
    <location>
        <begin position="17"/>
        <end position="35"/>
    </location>
</feature>
<evidence type="ECO:0000256" key="4">
    <source>
        <dbReference type="ARBA" id="ARBA00022989"/>
    </source>
</evidence>